<dbReference type="EMBL" id="ML735691">
    <property type="protein sequence ID" value="KAE8423007.1"/>
    <property type="molecule type" value="Genomic_DNA"/>
</dbReference>
<feature type="domain" description="Zn(2)-C6 fungal-type" evidence="6">
    <location>
        <begin position="9"/>
        <end position="37"/>
    </location>
</feature>
<dbReference type="PROSITE" id="PS00463">
    <property type="entry name" value="ZN2_CY6_FUNGAL_1"/>
    <property type="match status" value="1"/>
</dbReference>
<dbReference type="Pfam" id="PF00172">
    <property type="entry name" value="Zn_clus"/>
    <property type="match status" value="1"/>
</dbReference>
<gene>
    <name evidence="7" type="ORF">BDV36DRAFT_290820</name>
</gene>
<evidence type="ECO:0000313" key="7">
    <source>
        <dbReference type="EMBL" id="KAE8423007.1"/>
    </source>
</evidence>
<dbReference type="SUPFAM" id="SSF57701">
    <property type="entry name" value="Zn2/Cys6 DNA-binding domain"/>
    <property type="match status" value="1"/>
</dbReference>
<reference evidence="7 8" key="1">
    <citation type="submission" date="2019-04" db="EMBL/GenBank/DDBJ databases">
        <authorList>
            <consortium name="DOE Joint Genome Institute"/>
            <person name="Mondo S."/>
            <person name="Kjaerbolling I."/>
            <person name="Vesth T."/>
            <person name="Frisvad J.C."/>
            <person name="Nybo J.L."/>
            <person name="Theobald S."/>
            <person name="Kildgaard S."/>
            <person name="Isbrandt T."/>
            <person name="Kuo A."/>
            <person name="Sato A."/>
            <person name="Lyhne E.K."/>
            <person name="Kogle M.E."/>
            <person name="Wiebenga A."/>
            <person name="Kun R.S."/>
            <person name="Lubbers R.J."/>
            <person name="Makela M.R."/>
            <person name="Barry K."/>
            <person name="Chovatia M."/>
            <person name="Clum A."/>
            <person name="Daum C."/>
            <person name="Haridas S."/>
            <person name="He G."/>
            <person name="LaButti K."/>
            <person name="Lipzen A."/>
            <person name="Riley R."/>
            <person name="Salamov A."/>
            <person name="Simmons B.A."/>
            <person name="Magnuson J.K."/>
            <person name="Henrissat B."/>
            <person name="Mortensen U.H."/>
            <person name="Larsen T.O."/>
            <person name="Devries R.P."/>
            <person name="Grigoriev I.V."/>
            <person name="Machida M."/>
            <person name="Baker S.E."/>
            <person name="Andersen M.R."/>
            <person name="Cantor M.N."/>
            <person name="Hua S.X."/>
        </authorList>
    </citation>
    <scope>NUCLEOTIDE SEQUENCE [LARGE SCALE GENOMIC DNA]</scope>
    <source>
        <strain evidence="7 8">CBS 117616</strain>
    </source>
</reference>
<dbReference type="PROSITE" id="PS50048">
    <property type="entry name" value="ZN2_CY6_FUNGAL_2"/>
    <property type="match status" value="1"/>
</dbReference>
<dbReference type="InterPro" id="IPR001138">
    <property type="entry name" value="Zn2Cys6_DnaBD"/>
</dbReference>
<dbReference type="PANTHER" id="PTHR37534:SF2">
    <property type="entry name" value="N-ACETYLTRANSFERASE DOMAIN-CONTAINING PROTEIN"/>
    <property type="match status" value="1"/>
</dbReference>
<keyword evidence="8" id="KW-1185">Reference proteome</keyword>
<accession>A0ABQ6X102</accession>
<dbReference type="Proteomes" id="UP000325395">
    <property type="component" value="Unassembled WGS sequence"/>
</dbReference>
<evidence type="ECO:0000256" key="1">
    <source>
        <dbReference type="ARBA" id="ARBA00023015"/>
    </source>
</evidence>
<keyword evidence="3" id="KW-0804">Transcription</keyword>
<evidence type="ECO:0000313" key="8">
    <source>
        <dbReference type="Proteomes" id="UP000325395"/>
    </source>
</evidence>
<evidence type="ECO:0000259" key="6">
    <source>
        <dbReference type="PROSITE" id="PS50048"/>
    </source>
</evidence>
<evidence type="ECO:0000256" key="2">
    <source>
        <dbReference type="ARBA" id="ARBA00023125"/>
    </source>
</evidence>
<keyword evidence="1" id="KW-0805">Transcription regulation</keyword>
<evidence type="ECO:0000256" key="5">
    <source>
        <dbReference type="SAM" id="MobiDB-lite"/>
    </source>
</evidence>
<dbReference type="Gene3D" id="4.10.240.10">
    <property type="entry name" value="Zn(2)-C6 fungal-type DNA-binding domain"/>
    <property type="match status" value="1"/>
</dbReference>
<name>A0ABQ6X102_9EURO</name>
<organism evidence="7 8">
    <name type="scientific">Aspergillus pseudocaelatus</name>
    <dbReference type="NCBI Taxonomy" id="1825620"/>
    <lineage>
        <taxon>Eukaryota</taxon>
        <taxon>Fungi</taxon>
        <taxon>Dikarya</taxon>
        <taxon>Ascomycota</taxon>
        <taxon>Pezizomycotina</taxon>
        <taxon>Eurotiomycetes</taxon>
        <taxon>Eurotiomycetidae</taxon>
        <taxon>Eurotiales</taxon>
        <taxon>Aspergillaceae</taxon>
        <taxon>Aspergillus</taxon>
        <taxon>Aspergillus subgen. Circumdati</taxon>
    </lineage>
</organism>
<evidence type="ECO:0000256" key="3">
    <source>
        <dbReference type="ARBA" id="ARBA00023163"/>
    </source>
</evidence>
<sequence length="462" mass="52005">MKRGKPSPACQTCRVRHCSCDRAQPVCSTCVQKGRECIPSYNIRFRKSRVDFVNQTVEHTGTYADFHSPLDLDANCPRSTSSKLTLAPILSSPSLVPPLLGIPEAHFIQVSPEPLLVLPEIFVLAAEPPALYHEVACAPADRRRYATLLTHFRRHVRSLAARHLQRFADDDVDEAEHYHEKCIELLLPALNDLNDRTATCDGAILAASVLLRLYEEISAPIHGWMMRRTCWRLCIRDRGAERKPPLAGRPGAWCILDSSAPGHDQRNPQPAPQQGRSHKPGPNGARVWRPTWYSCFGPNASSIERYEALRHQLDWWDMHKPPCCAPFFHGDLSHRTGDAFPEITFTLDAVIVGVAYYHLSMLLMAIYNPQQLKIGLLHVKSRQQIEREVQFRVRALCGITLSNPCPPARVVACLAILQCGAWFTDPGEQRQLVDIINMVERDDMYPEGSTIASLPEQWSVAH</sequence>
<feature type="region of interest" description="Disordered" evidence="5">
    <location>
        <begin position="262"/>
        <end position="285"/>
    </location>
</feature>
<dbReference type="SMART" id="SM00066">
    <property type="entry name" value="GAL4"/>
    <property type="match status" value="1"/>
</dbReference>
<protein>
    <recommendedName>
        <fullName evidence="6">Zn(2)-C6 fungal-type domain-containing protein</fullName>
    </recommendedName>
</protein>
<dbReference type="CDD" id="cd00067">
    <property type="entry name" value="GAL4"/>
    <property type="match status" value="1"/>
</dbReference>
<proteinExistence type="predicted"/>
<dbReference type="InterPro" id="IPR036864">
    <property type="entry name" value="Zn2-C6_fun-type_DNA-bd_sf"/>
</dbReference>
<keyword evidence="2" id="KW-0238">DNA-binding</keyword>
<evidence type="ECO:0000256" key="4">
    <source>
        <dbReference type="ARBA" id="ARBA00023242"/>
    </source>
</evidence>
<dbReference type="PANTHER" id="PTHR37534">
    <property type="entry name" value="TRANSCRIPTIONAL ACTIVATOR PROTEIN UGA3"/>
    <property type="match status" value="1"/>
</dbReference>
<keyword evidence="4" id="KW-0539">Nucleus</keyword>